<keyword evidence="3" id="KW-1185">Reference proteome</keyword>
<evidence type="ECO:0000313" key="3">
    <source>
        <dbReference type="Proteomes" id="UP001162881"/>
    </source>
</evidence>
<sequence length="45" mass="4561">MKKFLAVLQSGLVVYAVAMAHSAVSLAQELGLEDALGTGDGSQPS</sequence>
<name>A0ABT0BFW8_9SPHN</name>
<protein>
    <submittedName>
        <fullName evidence="2">Uncharacterized protein</fullName>
    </submittedName>
</protein>
<keyword evidence="1" id="KW-0732">Signal</keyword>
<evidence type="ECO:0000313" key="2">
    <source>
        <dbReference type="EMBL" id="MCJ2183753.1"/>
    </source>
</evidence>
<feature type="chain" id="PRO_5046545880" evidence="1">
    <location>
        <begin position="28"/>
        <end position="45"/>
    </location>
</feature>
<proteinExistence type="predicted"/>
<reference evidence="2" key="1">
    <citation type="submission" date="2022-03" db="EMBL/GenBank/DDBJ databases">
        <title>Identification of a novel bacterium isolated from mangrove sediments.</title>
        <authorList>
            <person name="Pan X."/>
        </authorList>
    </citation>
    <scope>NUCLEOTIDE SEQUENCE</scope>
    <source>
        <strain evidence="2">B1949</strain>
    </source>
</reference>
<organism evidence="2 3">
    <name type="scientific">Novosphingobium organovorum</name>
    <dbReference type="NCBI Taxonomy" id="2930092"/>
    <lineage>
        <taxon>Bacteria</taxon>
        <taxon>Pseudomonadati</taxon>
        <taxon>Pseudomonadota</taxon>
        <taxon>Alphaproteobacteria</taxon>
        <taxon>Sphingomonadales</taxon>
        <taxon>Sphingomonadaceae</taxon>
        <taxon>Novosphingobium</taxon>
    </lineage>
</organism>
<accession>A0ABT0BFW8</accession>
<dbReference type="EMBL" id="JALHLF010000059">
    <property type="protein sequence ID" value="MCJ2183753.1"/>
    <property type="molecule type" value="Genomic_DNA"/>
</dbReference>
<feature type="signal peptide" evidence="1">
    <location>
        <begin position="1"/>
        <end position="27"/>
    </location>
</feature>
<gene>
    <name evidence="2" type="ORF">MTR62_13785</name>
</gene>
<comment type="caution">
    <text evidence="2">The sequence shown here is derived from an EMBL/GenBank/DDBJ whole genome shotgun (WGS) entry which is preliminary data.</text>
</comment>
<evidence type="ECO:0000256" key="1">
    <source>
        <dbReference type="SAM" id="SignalP"/>
    </source>
</evidence>
<dbReference type="RefSeq" id="WP_244021848.1">
    <property type="nucleotide sequence ID" value="NZ_JALHLF010000059.1"/>
</dbReference>
<dbReference type="Proteomes" id="UP001162881">
    <property type="component" value="Unassembled WGS sequence"/>
</dbReference>